<evidence type="ECO:0000313" key="3">
    <source>
        <dbReference type="Proteomes" id="UP000826271"/>
    </source>
</evidence>
<dbReference type="PANTHER" id="PTHR43675:SF30">
    <property type="entry name" value="CYCLOPROPANE-FATTY-ACYL-PHOSPHOLIPID SYNTHASE"/>
    <property type="match status" value="1"/>
</dbReference>
<dbReference type="SUPFAM" id="SSF53335">
    <property type="entry name" value="S-adenosyl-L-methionine-dependent methyltransferases"/>
    <property type="match status" value="1"/>
</dbReference>
<dbReference type="PANTHER" id="PTHR43675">
    <property type="entry name" value="ARSENITE METHYLTRANSFERASE"/>
    <property type="match status" value="1"/>
</dbReference>
<reference evidence="2" key="1">
    <citation type="submission" date="2019-10" db="EMBL/GenBank/DDBJ databases">
        <authorList>
            <person name="Zhang R."/>
            <person name="Pan Y."/>
            <person name="Wang J."/>
            <person name="Ma R."/>
            <person name="Yu S."/>
        </authorList>
    </citation>
    <scope>NUCLEOTIDE SEQUENCE</scope>
    <source>
        <strain evidence="2">LA-IB0</strain>
        <tissue evidence="2">Leaf</tissue>
    </source>
</reference>
<comment type="caution">
    <text evidence="2">The sequence shown here is derived from an EMBL/GenBank/DDBJ whole genome shotgun (WGS) entry which is preliminary data.</text>
</comment>
<evidence type="ECO:0000313" key="2">
    <source>
        <dbReference type="EMBL" id="KAG8369879.1"/>
    </source>
</evidence>
<evidence type="ECO:0008006" key="4">
    <source>
        <dbReference type="Google" id="ProtNLM"/>
    </source>
</evidence>
<feature type="compositionally biased region" description="Low complexity" evidence="1">
    <location>
        <begin position="17"/>
        <end position="26"/>
    </location>
</feature>
<name>A0AAV6WIG6_9LAMI</name>
<dbReference type="InterPro" id="IPR026669">
    <property type="entry name" value="Arsenite_MeTrfase-like"/>
</dbReference>
<evidence type="ECO:0000256" key="1">
    <source>
        <dbReference type="SAM" id="MobiDB-lite"/>
    </source>
</evidence>
<protein>
    <recommendedName>
        <fullName evidence="4">Cyclopropane-fatty-acyl-phospholipid synthase</fullName>
    </recommendedName>
</protein>
<dbReference type="Proteomes" id="UP000826271">
    <property type="component" value="Unassembled WGS sequence"/>
</dbReference>
<feature type="region of interest" description="Disordered" evidence="1">
    <location>
        <begin position="1"/>
        <end position="26"/>
    </location>
</feature>
<dbReference type="Gene3D" id="3.40.50.150">
    <property type="entry name" value="Vaccinia Virus protein VP39"/>
    <property type="match status" value="1"/>
</dbReference>
<dbReference type="Pfam" id="PF02353">
    <property type="entry name" value="CMAS"/>
    <property type="match status" value="1"/>
</dbReference>
<sequence>MRTSICRSNDDSNEHTSSGSNGLSSSDRYVESTVTWLGIISTLTAARISDTRSQQPHYPTNILNSILEWYYKPKLLDESVLRACGLSAADVPLKNIARLNKKVIEKQEQARKAAPAAHHLGDNQPVLGRFRSSVQIIEPNDQQINQDLAPQTQVTSTTRHLATTDASRATEPSVGVVNALSVQHRATEDGGLIPHSRHKSFGFRAHVTLYFSWPEHCHSPCGFLQHLECRGDDGESGDTAMELYSHLLLPQDKLIIRKHTHPWLEKHAAIFLAKVATEADLGFADAYINGDFSFIDKNEGLLNLFMSNELFSLFLDETMSYSCAIFKTPDEDLKNAQLRKTRTLIEKARINKEHHVLEIGCGWGGLAFEVVKMTGCKYTGISLSEKQLQYDQIKLLLCDYRQLPNSCKYDRIIACGMIEAVGHEFMEEFFRCCESALAENGLLVLQFISMADERYDASRRSPEFIREYIFPGACVPSLSRVISAMATASRLSQIMALGFDEKFIRTWEYYFDYCAAGFKLGILGDYQIVFSRPGDVATFGEDPYNAIDSAY</sequence>
<dbReference type="EMBL" id="WHWC01000014">
    <property type="protein sequence ID" value="KAG8369879.1"/>
    <property type="molecule type" value="Genomic_DNA"/>
</dbReference>
<gene>
    <name evidence="2" type="ORF">BUALT_Bualt14G0059400</name>
</gene>
<accession>A0AAV6WIG6</accession>
<dbReference type="AlphaFoldDB" id="A0AAV6WIG6"/>
<keyword evidence="3" id="KW-1185">Reference proteome</keyword>
<dbReference type="CDD" id="cd02440">
    <property type="entry name" value="AdoMet_MTases"/>
    <property type="match status" value="1"/>
</dbReference>
<organism evidence="2 3">
    <name type="scientific">Buddleja alternifolia</name>
    <dbReference type="NCBI Taxonomy" id="168488"/>
    <lineage>
        <taxon>Eukaryota</taxon>
        <taxon>Viridiplantae</taxon>
        <taxon>Streptophyta</taxon>
        <taxon>Embryophyta</taxon>
        <taxon>Tracheophyta</taxon>
        <taxon>Spermatophyta</taxon>
        <taxon>Magnoliopsida</taxon>
        <taxon>eudicotyledons</taxon>
        <taxon>Gunneridae</taxon>
        <taxon>Pentapetalae</taxon>
        <taxon>asterids</taxon>
        <taxon>lamiids</taxon>
        <taxon>Lamiales</taxon>
        <taxon>Scrophulariaceae</taxon>
        <taxon>Buddlejeae</taxon>
        <taxon>Buddleja</taxon>
    </lineage>
</organism>
<proteinExistence type="predicted"/>
<dbReference type="GO" id="GO:0008168">
    <property type="term" value="F:methyltransferase activity"/>
    <property type="evidence" value="ECO:0007669"/>
    <property type="project" value="TreeGrafter"/>
</dbReference>
<dbReference type="InterPro" id="IPR029063">
    <property type="entry name" value="SAM-dependent_MTases_sf"/>
</dbReference>